<dbReference type="PANTHER" id="PTHR46825:SF7">
    <property type="entry name" value="D-ALANYL-D-ALANINE CARBOXYPEPTIDASE"/>
    <property type="match status" value="1"/>
</dbReference>
<dbReference type="InterPro" id="IPR012338">
    <property type="entry name" value="Beta-lactam/transpept-like"/>
</dbReference>
<evidence type="ECO:0000259" key="1">
    <source>
        <dbReference type="Pfam" id="PF00144"/>
    </source>
</evidence>
<gene>
    <name evidence="2" type="ORF">AWB64_02548</name>
</gene>
<dbReference type="PANTHER" id="PTHR46825">
    <property type="entry name" value="D-ALANYL-D-ALANINE-CARBOXYPEPTIDASE/ENDOPEPTIDASE AMPH"/>
    <property type="match status" value="1"/>
</dbReference>
<organism evidence="2 3">
    <name type="scientific">Caballeronia sordidicola</name>
    <name type="common">Burkholderia sordidicola</name>
    <dbReference type="NCBI Taxonomy" id="196367"/>
    <lineage>
        <taxon>Bacteria</taxon>
        <taxon>Pseudomonadati</taxon>
        <taxon>Pseudomonadota</taxon>
        <taxon>Betaproteobacteria</taxon>
        <taxon>Burkholderiales</taxon>
        <taxon>Burkholderiaceae</taxon>
        <taxon>Caballeronia</taxon>
    </lineage>
</organism>
<evidence type="ECO:0000313" key="2">
    <source>
        <dbReference type="EMBL" id="SAL29681.1"/>
    </source>
</evidence>
<evidence type="ECO:0000313" key="3">
    <source>
        <dbReference type="Proteomes" id="UP000054893"/>
    </source>
</evidence>
<dbReference type="InterPro" id="IPR050491">
    <property type="entry name" value="AmpC-like"/>
</dbReference>
<name>A0A158GCV4_CABSO</name>
<dbReference type="Proteomes" id="UP000054893">
    <property type="component" value="Unassembled WGS sequence"/>
</dbReference>
<reference evidence="2 3" key="1">
    <citation type="submission" date="2016-01" db="EMBL/GenBank/DDBJ databases">
        <authorList>
            <person name="Oliw E.H."/>
        </authorList>
    </citation>
    <scope>NUCLEOTIDE SEQUENCE [LARGE SCALE GENOMIC DNA]</scope>
    <source>
        <strain evidence="2">LMG 22029</strain>
    </source>
</reference>
<keyword evidence="2" id="KW-0378">Hydrolase</keyword>
<dbReference type="SUPFAM" id="SSF56601">
    <property type="entry name" value="beta-lactamase/transpeptidase-like"/>
    <property type="match status" value="1"/>
</dbReference>
<dbReference type="Pfam" id="PF00144">
    <property type="entry name" value="Beta-lactamase"/>
    <property type="match status" value="1"/>
</dbReference>
<proteinExistence type="predicted"/>
<sequence>MAATVYRLWEQDKVELSASIHSLCTPRLNAILSARGYDTKLITVFHLLNHSSGLWNHADDDYIKTVLANPEHRWTREEQVRLAVAKAGPQGKPGAQYLYSDTGYILLGDIIERLTGEPLAHVVRREMRFDRLGMESTWWEVIEPRPSGVNPSARQFMDGIDVTQIDATMDLYGGGGLMMSARDQATFMRSLFENKIFESPRTLREMLQAGPHEGSEIYRGGVAAGAIDGREVFSHLGFWGTAVYYAPSPGVSVAGFTTDRMFRPALVKLVEKVLGASPGVEDS</sequence>
<keyword evidence="2" id="KW-0645">Protease</keyword>
<dbReference type="InterPro" id="IPR001466">
    <property type="entry name" value="Beta-lactam-related"/>
</dbReference>
<feature type="domain" description="Beta-lactamase-related" evidence="1">
    <location>
        <begin position="2"/>
        <end position="259"/>
    </location>
</feature>
<dbReference type="EMBL" id="FCOC02000006">
    <property type="protein sequence ID" value="SAL29681.1"/>
    <property type="molecule type" value="Genomic_DNA"/>
</dbReference>
<dbReference type="GO" id="GO:0004180">
    <property type="term" value="F:carboxypeptidase activity"/>
    <property type="evidence" value="ECO:0007669"/>
    <property type="project" value="UniProtKB-KW"/>
</dbReference>
<accession>A0A158GCV4</accession>
<protein>
    <submittedName>
        <fullName evidence="2">Serine-type D-Ala-D-Ala carboxypeptidase</fullName>
    </submittedName>
</protein>
<keyword evidence="2" id="KW-0121">Carboxypeptidase</keyword>
<dbReference type="AlphaFoldDB" id="A0A158GCV4"/>
<dbReference type="Gene3D" id="3.40.710.10">
    <property type="entry name" value="DD-peptidase/beta-lactamase superfamily"/>
    <property type="match status" value="1"/>
</dbReference>